<keyword evidence="4" id="KW-0223">Dioxygenase</keyword>
<dbReference type="PANTHER" id="PTHR10696">
    <property type="entry name" value="GAMMA-BUTYROBETAINE HYDROXYLASE-RELATED"/>
    <property type="match status" value="1"/>
</dbReference>
<name>A0A9N9M3M0_9HELO</name>
<reference evidence="9" key="1">
    <citation type="submission" date="2021-07" db="EMBL/GenBank/DDBJ databases">
        <authorList>
            <person name="Durling M."/>
        </authorList>
    </citation>
    <scope>NUCLEOTIDE SEQUENCE</scope>
</reference>
<dbReference type="Gene3D" id="3.60.130.10">
    <property type="entry name" value="Clavaminate synthase-like"/>
    <property type="match status" value="1"/>
</dbReference>
<dbReference type="GO" id="GO:0005739">
    <property type="term" value="C:mitochondrion"/>
    <property type="evidence" value="ECO:0007669"/>
    <property type="project" value="TreeGrafter"/>
</dbReference>
<dbReference type="InterPro" id="IPR038492">
    <property type="entry name" value="GBBH-like_N_sf"/>
</dbReference>
<evidence type="ECO:0000259" key="7">
    <source>
        <dbReference type="Pfam" id="PF02668"/>
    </source>
</evidence>
<evidence type="ECO:0000313" key="10">
    <source>
        <dbReference type="Proteomes" id="UP000701801"/>
    </source>
</evidence>
<dbReference type="CDD" id="cd00250">
    <property type="entry name" value="CAS_like"/>
    <property type="match status" value="1"/>
</dbReference>
<dbReference type="PANTHER" id="PTHR10696:SF25">
    <property type="entry name" value="OXIDOREDUCTASE AIM17-RELATED"/>
    <property type="match status" value="1"/>
</dbReference>
<gene>
    <name evidence="9" type="ORF">HYALB_00004611</name>
</gene>
<dbReference type="GO" id="GO:0046872">
    <property type="term" value="F:metal ion binding"/>
    <property type="evidence" value="ECO:0007669"/>
    <property type="project" value="UniProtKB-KW"/>
</dbReference>
<comment type="similarity">
    <text evidence="2">Belongs to the gamma-BBH/TMLD family.</text>
</comment>
<protein>
    <recommendedName>
        <fullName evidence="11">TauD/TfdA-like domain-containing protein</fullName>
    </recommendedName>
</protein>
<dbReference type="GO" id="GO:0045329">
    <property type="term" value="P:carnitine biosynthetic process"/>
    <property type="evidence" value="ECO:0007669"/>
    <property type="project" value="TreeGrafter"/>
</dbReference>
<organism evidence="9 10">
    <name type="scientific">Hymenoscyphus albidus</name>
    <dbReference type="NCBI Taxonomy" id="595503"/>
    <lineage>
        <taxon>Eukaryota</taxon>
        <taxon>Fungi</taxon>
        <taxon>Dikarya</taxon>
        <taxon>Ascomycota</taxon>
        <taxon>Pezizomycotina</taxon>
        <taxon>Leotiomycetes</taxon>
        <taxon>Helotiales</taxon>
        <taxon>Helotiaceae</taxon>
        <taxon>Hymenoscyphus</taxon>
    </lineage>
</organism>
<dbReference type="InterPro" id="IPR008758">
    <property type="entry name" value="Peptidase_S28"/>
</dbReference>
<keyword evidence="5" id="KW-0560">Oxidoreductase</keyword>
<feature type="domain" description="TauD/TfdA-like" evidence="7">
    <location>
        <begin position="204"/>
        <end position="453"/>
    </location>
</feature>
<dbReference type="InterPro" id="IPR010376">
    <property type="entry name" value="GBBH-like_N"/>
</dbReference>
<dbReference type="EMBL" id="CAJVRM010000731">
    <property type="protein sequence ID" value="CAG8983591.1"/>
    <property type="molecule type" value="Genomic_DNA"/>
</dbReference>
<feature type="domain" description="Gamma-butyrobetaine hydroxylase-like N-terminal" evidence="8">
    <location>
        <begin position="82"/>
        <end position="143"/>
    </location>
</feature>
<comment type="caution">
    <text evidence="9">The sequence shown here is derived from an EMBL/GenBank/DDBJ whole genome shotgun (WGS) entry which is preliminary data.</text>
</comment>
<dbReference type="GO" id="GO:0070008">
    <property type="term" value="F:serine-type exopeptidase activity"/>
    <property type="evidence" value="ECO:0007669"/>
    <property type="project" value="InterPro"/>
</dbReference>
<evidence type="ECO:0000256" key="5">
    <source>
        <dbReference type="ARBA" id="ARBA00023002"/>
    </source>
</evidence>
<dbReference type="Proteomes" id="UP000701801">
    <property type="component" value="Unassembled WGS sequence"/>
</dbReference>
<evidence type="ECO:0008006" key="11">
    <source>
        <dbReference type="Google" id="ProtNLM"/>
    </source>
</evidence>
<dbReference type="SUPFAM" id="SSF51197">
    <property type="entry name" value="Clavaminate synthase-like"/>
    <property type="match status" value="1"/>
</dbReference>
<dbReference type="InterPro" id="IPR003819">
    <property type="entry name" value="TauD/TfdA-like"/>
</dbReference>
<dbReference type="Pfam" id="PF06155">
    <property type="entry name" value="GBBH-like_N"/>
    <property type="match status" value="1"/>
</dbReference>
<dbReference type="Gene3D" id="3.30.2020.30">
    <property type="match status" value="1"/>
</dbReference>
<dbReference type="InterPro" id="IPR050411">
    <property type="entry name" value="AlphaKG_dependent_hydroxylases"/>
</dbReference>
<dbReference type="InterPro" id="IPR042098">
    <property type="entry name" value="TauD-like_sf"/>
</dbReference>
<evidence type="ECO:0000256" key="6">
    <source>
        <dbReference type="ARBA" id="ARBA00023004"/>
    </source>
</evidence>
<keyword evidence="10" id="KW-1185">Reference proteome</keyword>
<sequence length="936" mass="105440">MLTLRQRAFARSTGIQKYAYTYNLYVYAYGRRSMAASSSALPEPLLKQQDAEHQEMKSERLHIRRLHSDADTSYVPIFIGHERFHPVLLRDACPCPKCVDPSTTQKNFRTTDALAKELHLVKSLHLGDTHTNITWHDDHVSSFPNDLFLRKKKEEQKPFVRGKVRTWHVPLPPPLIKEDETRLLFAGTVAGWNGSMIKERLGFFDYRDYMNSEDTLLRALRTLVSDGLIIVRGMPSSEESVQDVAGRIGTIRDTFYGRTWDVKSVPEAKNVAYTSRYLGLHMDLLYMANPPGFQLLHCLKNTAQGGDSIFSDCLWASNFLERPQRQVLSEVPIAYHYKNAGEHYHYSHPVFELVKYPRSAKTNLTIRHFNYSPPFQAPYALRGTMNDGVTDSSWRLDFFKALGDFASLVESPANVFSYKLNEGECVMFNNRRILHGRQAFDAEGGERWLKGTYIDTDVVLSTPSSVLCVIENAVGGKLGWRSVPASIDHLHDEDKYLPHINTTFKQRYFFDSTYYKPGGPVYLYISGETSGESRFSNLRTGTIADNAYFAQYAVFSGIAGNLTAPGTPWILYGGSLAGGETAHSIFTYPELLYGGIASSAPIEVVLAYPEWYAPIQRYGPQDCVTSINGIIAKIDKLAGSNNTQAVQELKAIFGLEKLKDIRDFAMTIAFPIGGPMNYPTATWQELNWYPEYNSDNFFNFCNNVTNIDAPANVTSVDYALAKYTDGEPWVNLGNYAAYFKKNFLPLCSSGDYDSSIGGCFGTQNETYRANPSNSGGRSYLWTTCTELGAYQAAPASGPSLIMNVLQVDYTQQWCTWAFPDGQYTKIPPTPDLSAFNKYGGFDIKADRLAFIDGSIDPWLDLCYHSTKAPLRTSTDLNPEYLIAGAGHHWDSSGILDINAEPLFIKQAHVWEIKVVKKWLRDFQGWKGKRGSVRRKF</sequence>
<dbReference type="GO" id="GO:0016706">
    <property type="term" value="F:2-oxoglutarate-dependent dioxygenase activity"/>
    <property type="evidence" value="ECO:0007669"/>
    <property type="project" value="UniProtKB-ARBA"/>
</dbReference>
<evidence type="ECO:0000256" key="1">
    <source>
        <dbReference type="ARBA" id="ARBA00001954"/>
    </source>
</evidence>
<dbReference type="Pfam" id="PF05577">
    <property type="entry name" value="Peptidase_S28"/>
    <property type="match status" value="1"/>
</dbReference>
<evidence type="ECO:0000313" key="9">
    <source>
        <dbReference type="EMBL" id="CAG8983591.1"/>
    </source>
</evidence>
<keyword evidence="6" id="KW-0408">Iron</keyword>
<evidence type="ECO:0000256" key="3">
    <source>
        <dbReference type="ARBA" id="ARBA00022723"/>
    </source>
</evidence>
<evidence type="ECO:0000256" key="4">
    <source>
        <dbReference type="ARBA" id="ARBA00022964"/>
    </source>
</evidence>
<proteinExistence type="inferred from homology"/>
<dbReference type="Gene3D" id="3.40.50.1820">
    <property type="entry name" value="alpha/beta hydrolase"/>
    <property type="match status" value="2"/>
</dbReference>
<evidence type="ECO:0000256" key="2">
    <source>
        <dbReference type="ARBA" id="ARBA00008654"/>
    </source>
</evidence>
<keyword evidence="3" id="KW-0479">Metal-binding</keyword>
<comment type="cofactor">
    <cofactor evidence="1">
        <name>Fe(2+)</name>
        <dbReference type="ChEBI" id="CHEBI:29033"/>
    </cofactor>
</comment>
<accession>A0A9N9M3M0</accession>
<dbReference type="AlphaFoldDB" id="A0A9N9M3M0"/>
<evidence type="ECO:0000259" key="8">
    <source>
        <dbReference type="Pfam" id="PF06155"/>
    </source>
</evidence>
<dbReference type="OrthoDB" id="1735038at2759"/>
<dbReference type="GO" id="GO:0006508">
    <property type="term" value="P:proteolysis"/>
    <property type="evidence" value="ECO:0007669"/>
    <property type="project" value="InterPro"/>
</dbReference>
<dbReference type="InterPro" id="IPR029058">
    <property type="entry name" value="AB_hydrolase_fold"/>
</dbReference>
<dbReference type="Pfam" id="PF02668">
    <property type="entry name" value="TauD"/>
    <property type="match status" value="1"/>
</dbReference>